<dbReference type="InterPro" id="IPR046349">
    <property type="entry name" value="C1-like_sf"/>
</dbReference>
<dbReference type="OrthoDB" id="6270916at2759"/>
<dbReference type="Proteomes" id="UP000054007">
    <property type="component" value="Unassembled WGS sequence"/>
</dbReference>
<name>A0A0D7BNV4_9AGAR</name>
<gene>
    <name evidence="5" type="ORF">CYLTODRAFT_367962</name>
</gene>
<evidence type="ECO:0000256" key="3">
    <source>
        <dbReference type="SAM" id="MobiDB-lite"/>
    </source>
</evidence>
<evidence type="ECO:0000259" key="4">
    <source>
        <dbReference type="PROSITE" id="PS50081"/>
    </source>
</evidence>
<dbReference type="SUPFAM" id="SSF48371">
    <property type="entry name" value="ARM repeat"/>
    <property type="match status" value="1"/>
</dbReference>
<dbReference type="CDD" id="cd00029">
    <property type="entry name" value="C1"/>
    <property type="match status" value="2"/>
</dbReference>
<feature type="compositionally biased region" description="Polar residues" evidence="3">
    <location>
        <begin position="15"/>
        <end position="30"/>
    </location>
</feature>
<dbReference type="Pfam" id="PF00130">
    <property type="entry name" value="C1_1"/>
    <property type="match status" value="1"/>
</dbReference>
<dbReference type="PROSITE" id="PS00479">
    <property type="entry name" value="ZF_DAG_PE_1"/>
    <property type="match status" value="1"/>
</dbReference>
<proteinExistence type="predicted"/>
<feature type="compositionally biased region" description="Basic residues" evidence="3">
    <location>
        <begin position="181"/>
        <end position="191"/>
    </location>
</feature>
<feature type="domain" description="Phorbol-ester/DAG-type" evidence="4">
    <location>
        <begin position="576"/>
        <end position="627"/>
    </location>
</feature>
<keyword evidence="2" id="KW-0862">Zinc</keyword>
<keyword evidence="1" id="KW-0479">Metal-binding</keyword>
<protein>
    <recommendedName>
        <fullName evidence="4">Phorbol-ester/DAG-type domain-containing protein</fullName>
    </recommendedName>
</protein>
<evidence type="ECO:0000256" key="2">
    <source>
        <dbReference type="ARBA" id="ARBA00022833"/>
    </source>
</evidence>
<dbReference type="InterPro" id="IPR002219">
    <property type="entry name" value="PKC_DAG/PE"/>
</dbReference>
<evidence type="ECO:0000313" key="5">
    <source>
        <dbReference type="EMBL" id="KIY72162.1"/>
    </source>
</evidence>
<feature type="region of interest" description="Disordered" evidence="3">
    <location>
        <begin position="1"/>
        <end position="60"/>
    </location>
</feature>
<feature type="domain" description="Phorbol-ester/DAG-type" evidence="4">
    <location>
        <begin position="485"/>
        <end position="536"/>
    </location>
</feature>
<dbReference type="GO" id="GO:0046872">
    <property type="term" value="F:metal ion binding"/>
    <property type="evidence" value="ECO:0007669"/>
    <property type="project" value="UniProtKB-KW"/>
</dbReference>
<reference evidence="5 6" key="1">
    <citation type="journal article" date="2015" name="Fungal Genet. Biol.">
        <title>Evolution of novel wood decay mechanisms in Agaricales revealed by the genome sequences of Fistulina hepatica and Cylindrobasidium torrendii.</title>
        <authorList>
            <person name="Floudas D."/>
            <person name="Held B.W."/>
            <person name="Riley R."/>
            <person name="Nagy L.G."/>
            <person name="Koehler G."/>
            <person name="Ransdell A.S."/>
            <person name="Younus H."/>
            <person name="Chow J."/>
            <person name="Chiniquy J."/>
            <person name="Lipzen A."/>
            <person name="Tritt A."/>
            <person name="Sun H."/>
            <person name="Haridas S."/>
            <person name="LaButti K."/>
            <person name="Ohm R.A."/>
            <person name="Kues U."/>
            <person name="Blanchette R.A."/>
            <person name="Grigoriev I.V."/>
            <person name="Minto R.E."/>
            <person name="Hibbett D.S."/>
        </authorList>
    </citation>
    <scope>NUCLEOTIDE SEQUENCE [LARGE SCALE GENOMIC DNA]</scope>
    <source>
        <strain evidence="5 6">FP15055 ss-10</strain>
    </source>
</reference>
<keyword evidence="6" id="KW-1185">Reference proteome</keyword>
<evidence type="ECO:0000256" key="1">
    <source>
        <dbReference type="ARBA" id="ARBA00022723"/>
    </source>
</evidence>
<evidence type="ECO:0000313" key="6">
    <source>
        <dbReference type="Proteomes" id="UP000054007"/>
    </source>
</evidence>
<accession>A0A0D7BNV4</accession>
<dbReference type="SUPFAM" id="SSF57889">
    <property type="entry name" value="Cysteine-rich domain"/>
    <property type="match status" value="1"/>
</dbReference>
<sequence length="2257" mass="250693">METKGRSAKPPGIFINTSLAQSDPSPSGLSPNAALPTFKLPNDGVPPLSPNFPRKASTRSKESRKLLGHLLRQLATRPKPPTVYEMFGTNLAPGDTKKFTAFVKQAVKISKSSSMSLDDGYDDNDEEDEGAFSTDATFDLMSQLSDVLMISVLQGWQLFNGYEETTAPRRNSGKSPSPFRRSLHPSGRRSRSPSPARAGGGGTQTMEILSECIAVLSSVVSEDCRFKISPPRPSRPPNALQALTLKVAQFLVHLHRDSPKTIAEIAYAILPAFNTFPPEMHARLLAFYEESIIRGILESLREIQGASQDVDIPTPGDFGQAESGGAPMFSIRVEGADDDDSKTTATPQWTAWVDAVSTKVVSILSTNAPLQGSAVYFLASIVPPLFSTILDNIDFGIGTQSSIDVLHRFHRLCDLAFTAKVDAYLDIFEVLAYHTPATRHSAAALLASFFPKAVGHILVTRPLKTSAYLANSPAMRYIVHDHPHAHQFVPWQFTSSRRTPVHECRACSKTLNGFGLHCPFCTCSVHLDCYDVPIGCYMAKYSLTSDASMQKVALFRFADVCAERQDRGPHVLKANGHVFRAINIFALSLCAGCREPLWGPYLQGYRCLSCMQFVHERCINAEQLHSCRAFEYDSGHIFIDGTALQRSCVGHYAELLSLSRESLAEHTYEEISMIRSFLWIQVQVLLNGIALGSVVTTRKGKPHDFPEFELHYILRLCSELIDADALPCSEALEDFLQSSKIPKKTHVVAFDWPTLMYVATNVKSPITGRSVAADSSHMLSVQLPDSTDPSQDAIPHPFEQTSTSHIRNALGVEFNLHSDAVAKLTMSHLHHLGFFQRSDGLPHLADIGTGNAVACSFPLPLGLDYSTDVETLFAAVEACLDDIDLTVNEVGFLLLTRRLPPNGMASEYAMIRLARAVASWIFAEDDNLAVILREYVAKQRILPGVQSSRDIAWPQTQRSRAMPQGSTNNGGDYIATRRALLVQYALPWLQTLHNASPEDYAKMLFDICLDMVQESSTEVLDVINPTGRMSLAPEKVPGKHLDPLLRLLGRLSQHSATFVVLDDMFNRWLDSVAMVPAFVGPVPSLLRLFPRDTDGSYRASTMDLNQGPGADINAIDPWRKVITSATESKDGLVRSLHWLLVFARSGVEISLPTWNHFVSAMNKIGLNIQETLWFVRAVVAAVWIRPTSRVEMQKVLASLHTRHIEQVISDIHQDYVLDFIRMSLGICLVLYGCNREKLVQHNLVAKEDIDGLPSRRKLHARGSLVSDPIIVPPELMKVLTAYLDTDQDDIVCVVARFLHTFITSSPFVEPYEVDNFILRNGVALSQCAWQLYGIQRDEVADLRAPFLLRVIVVDDQPFRLTLKKCFRKGGDWGQRLEGVARLFRIILDSSSPSFNLDDRLWRSNVIDVFEYFFTSLWADEKEEIRLSTETLVSTMQQVHFAAITSCWNEVLMKSPIGERTRLVSFLIQLRSHFPLWKVVSWEVIIEALLEDEYDDKDEKDAPATAYLSMYTDEKGDSEGDPNATYSDASVLRVSLILLSLNMLASGVESNYNDIMRIKHHLVLLLGFSKVEVKPHLNNQTFDVLFGEARSIPALATPCINELVVILDAPHSVDPYNYTGVREDASTPLLVGGPFVDVAIKLFCSLEVLETLPVLTLKSLLEVLGVIIQKQDVERKVHLKHMAQNLRAAVLRAMDLLCLDINYECRQLAMSVVQSFTKTWTGPGLRSFVSLSLEHVAKMIASLSYSTSQDTLVAHGKQYIESTLTTYATNGTLVGLFRRPLDREVFLVLKQVLDGLTKTSAPGPSLKELLLRDTLPRAAETDQGVFAIVLTNIQTFVEVVYHQGYSADLMSFAGQQLTQLARRSAETQKITPTPILAVATILIQHNKLLSRDLLTYTDAVLRITLNRLEAETEGLTKLIQVTSTLYRRTQTIDSTAPTNAILAVIFELLGDGLRMKARIHPMTIKAMLEALSSDSAPILQYPQEYPMLPDNGFFFLLHHNWSDGASDNDFTASMAVAKFVLHAAHRDPSTMSRLIEATVVERRHSGAVRAWNMLLLAALTDPEERWVNLLYLQLPTFSMLHQHALRANFHGGGAPDSAIADINYAYASIKLWLLIAQKRSAREGDHPTTALMVWNELWPPFEGVVNMFETEVQAGLSVTLALLTWSTVADLFIFVRALRSPVTIHSMNHLALLNRLSLMVKSETRMSKISRALRALSETVAAVPMEALISQTAQDIIAAEKLRVLEAGRVAGRGASRS</sequence>
<dbReference type="Gene3D" id="3.30.60.20">
    <property type="match status" value="1"/>
</dbReference>
<dbReference type="SMART" id="SM00109">
    <property type="entry name" value="C1"/>
    <property type="match status" value="2"/>
</dbReference>
<dbReference type="STRING" id="1314674.A0A0D7BNV4"/>
<dbReference type="PROSITE" id="PS50081">
    <property type="entry name" value="ZF_DAG_PE_2"/>
    <property type="match status" value="2"/>
</dbReference>
<dbReference type="EMBL" id="KN880446">
    <property type="protein sequence ID" value="KIY72162.1"/>
    <property type="molecule type" value="Genomic_DNA"/>
</dbReference>
<dbReference type="InterPro" id="IPR016024">
    <property type="entry name" value="ARM-type_fold"/>
</dbReference>
<feature type="region of interest" description="Disordered" evidence="3">
    <location>
        <begin position="166"/>
        <end position="203"/>
    </location>
</feature>
<organism evidence="5 6">
    <name type="scientific">Cylindrobasidium torrendii FP15055 ss-10</name>
    <dbReference type="NCBI Taxonomy" id="1314674"/>
    <lineage>
        <taxon>Eukaryota</taxon>
        <taxon>Fungi</taxon>
        <taxon>Dikarya</taxon>
        <taxon>Basidiomycota</taxon>
        <taxon>Agaricomycotina</taxon>
        <taxon>Agaricomycetes</taxon>
        <taxon>Agaricomycetidae</taxon>
        <taxon>Agaricales</taxon>
        <taxon>Marasmiineae</taxon>
        <taxon>Physalacriaceae</taxon>
        <taxon>Cylindrobasidium</taxon>
    </lineage>
</organism>